<evidence type="ECO:0000313" key="3">
    <source>
        <dbReference type="Proteomes" id="UP001205998"/>
    </source>
</evidence>
<sequence>MRSSLCAGDYASVYVQPGVRGSSASFIQSGRGALRTTSAYWLSAEGGAELRDAEQKRHRSESRENPWSLPKDTPQPSYRHKTSLTTCGLSFSDNERGPSMFQSTESASEKAFKPAGHDTSTIQGFQSANLAERGQLWGREDWQLQASRGNRGAVSPWSSNLPPGGIRGGDLSWVESSACLSRASHCSCYIAVILTH</sequence>
<feature type="region of interest" description="Disordered" evidence="1">
    <location>
        <begin position="50"/>
        <end position="81"/>
    </location>
</feature>
<dbReference type="EMBL" id="MU551633">
    <property type="protein sequence ID" value="KAI5621282.1"/>
    <property type="molecule type" value="Genomic_DNA"/>
</dbReference>
<gene>
    <name evidence="2" type="ORF">C0J50_19217</name>
</gene>
<evidence type="ECO:0000313" key="2">
    <source>
        <dbReference type="EMBL" id="KAI5621282.1"/>
    </source>
</evidence>
<dbReference type="AlphaFoldDB" id="A0AAD5FMR7"/>
<accession>A0AAD5FMR7</accession>
<protein>
    <submittedName>
        <fullName evidence="2">Uncharacterized protein</fullName>
    </submittedName>
</protein>
<reference evidence="2" key="1">
    <citation type="submission" date="2018-07" db="EMBL/GenBank/DDBJ databases">
        <title>Comparative genomics of catfishes provides insights into carnivory and benthic adaptation.</title>
        <authorList>
            <person name="Zhang Y."/>
            <person name="Wang D."/>
            <person name="Peng Z."/>
            <person name="Zheng S."/>
            <person name="Shao F."/>
            <person name="Tao W."/>
        </authorList>
    </citation>
    <scope>NUCLEOTIDE SEQUENCE</scope>
    <source>
        <strain evidence="2">Chongqing</strain>
    </source>
</reference>
<evidence type="ECO:0000256" key="1">
    <source>
        <dbReference type="SAM" id="MobiDB-lite"/>
    </source>
</evidence>
<keyword evidence="3" id="KW-1185">Reference proteome</keyword>
<proteinExistence type="predicted"/>
<dbReference type="Proteomes" id="UP001205998">
    <property type="component" value="Unassembled WGS sequence"/>
</dbReference>
<comment type="caution">
    <text evidence="2">The sequence shown here is derived from an EMBL/GenBank/DDBJ whole genome shotgun (WGS) entry which is preliminary data.</text>
</comment>
<organism evidence="2 3">
    <name type="scientific">Silurus asotus</name>
    <name type="common">Amur catfish</name>
    <name type="synonym">Parasilurus asotus</name>
    <dbReference type="NCBI Taxonomy" id="30991"/>
    <lineage>
        <taxon>Eukaryota</taxon>
        <taxon>Metazoa</taxon>
        <taxon>Chordata</taxon>
        <taxon>Craniata</taxon>
        <taxon>Vertebrata</taxon>
        <taxon>Euteleostomi</taxon>
        <taxon>Actinopterygii</taxon>
        <taxon>Neopterygii</taxon>
        <taxon>Teleostei</taxon>
        <taxon>Ostariophysi</taxon>
        <taxon>Siluriformes</taxon>
        <taxon>Siluridae</taxon>
        <taxon>Silurus</taxon>
    </lineage>
</organism>
<name>A0AAD5FMR7_SILAS</name>